<comment type="caution">
    <text evidence="2">The sequence shown here is derived from an EMBL/GenBank/DDBJ whole genome shotgun (WGS) entry which is preliminary data.</text>
</comment>
<gene>
    <name evidence="2" type="ORF">PXEA_LOCUS28571</name>
</gene>
<protein>
    <submittedName>
        <fullName evidence="2">Uncharacterized protein</fullName>
    </submittedName>
</protein>
<feature type="region of interest" description="Disordered" evidence="1">
    <location>
        <begin position="40"/>
        <end position="73"/>
    </location>
</feature>
<evidence type="ECO:0000313" key="2">
    <source>
        <dbReference type="EMBL" id="VEL35131.1"/>
    </source>
</evidence>
<feature type="region of interest" description="Disordered" evidence="1">
    <location>
        <begin position="171"/>
        <end position="240"/>
    </location>
</feature>
<keyword evidence="3" id="KW-1185">Reference proteome</keyword>
<evidence type="ECO:0000256" key="1">
    <source>
        <dbReference type="SAM" id="MobiDB-lite"/>
    </source>
</evidence>
<organism evidence="2 3">
    <name type="scientific">Protopolystoma xenopodis</name>
    <dbReference type="NCBI Taxonomy" id="117903"/>
    <lineage>
        <taxon>Eukaryota</taxon>
        <taxon>Metazoa</taxon>
        <taxon>Spiralia</taxon>
        <taxon>Lophotrochozoa</taxon>
        <taxon>Platyhelminthes</taxon>
        <taxon>Monogenea</taxon>
        <taxon>Polyopisthocotylea</taxon>
        <taxon>Polystomatidea</taxon>
        <taxon>Polystomatidae</taxon>
        <taxon>Protopolystoma</taxon>
    </lineage>
</organism>
<dbReference type="EMBL" id="CAAALY010249162">
    <property type="protein sequence ID" value="VEL35131.1"/>
    <property type="molecule type" value="Genomic_DNA"/>
</dbReference>
<reference evidence="2" key="1">
    <citation type="submission" date="2018-11" db="EMBL/GenBank/DDBJ databases">
        <authorList>
            <consortium name="Pathogen Informatics"/>
        </authorList>
    </citation>
    <scope>NUCLEOTIDE SEQUENCE</scope>
</reference>
<evidence type="ECO:0000313" key="3">
    <source>
        <dbReference type="Proteomes" id="UP000784294"/>
    </source>
</evidence>
<sequence length="240" mass="25053">MSLDCPINESGRLTSVVSAFGPNLQTSNLLPGPVNSASGLSLLPQMPERPALPIAPPPPPGPPPPLPPIGANSMASAITTQSFQSIPHSPLSSPGQALTSTDSMPRFVSALPAPATGSSVCSYSATSRSYRPNEISPHEACQMGTRTTAGGSFGLSCLPERKARDVSIPRVEVEDPQKSPLIPPPLPPAPSRHVPGVTYPSQMPKGPFDLASCDFNETSLPPPPPLPKRLATRKSVQPRL</sequence>
<name>A0A448XEV9_9PLAT</name>
<proteinExistence type="predicted"/>
<feature type="compositionally biased region" description="Pro residues" evidence="1">
    <location>
        <begin position="53"/>
        <end position="68"/>
    </location>
</feature>
<feature type="compositionally biased region" description="Pro residues" evidence="1">
    <location>
        <begin position="181"/>
        <end position="190"/>
    </location>
</feature>
<accession>A0A448XEV9</accession>
<dbReference type="Proteomes" id="UP000784294">
    <property type="component" value="Unassembled WGS sequence"/>
</dbReference>
<dbReference type="AlphaFoldDB" id="A0A448XEV9"/>